<evidence type="ECO:0000313" key="3">
    <source>
        <dbReference type="Proteomes" id="UP000176406"/>
    </source>
</evidence>
<dbReference type="PANTHER" id="PTHR30135">
    <property type="entry name" value="UNCHARACTERIZED PROTEIN YVCK-RELATED"/>
    <property type="match status" value="1"/>
</dbReference>
<dbReference type="AlphaFoldDB" id="A0A1G2EDU4"/>
<sequence>MSKNNKKIYPELRRRIVCFAGGNVVPKIILEPLKDLDLEVVGITSMVDNGGSTGALRREFDILPPGDIRRHLLALSEAEEWKKELWNFRFGKNVEISPGHFGHNFANIFLGGLEHILGDFEKALEIAHQFLKVKGKALPATLDKVQLRAELEDGTIIEGEDRIDAEKYPNRGMKIKRIYLDPDGQGYPKAIKEIKTADFLILGPGDLYSSILPCFLPKGIKEAVKESKAKKIFICPLMTKNGETAGFTAKEFCAKTEEYIGAPLDFVIFNNLYPSQERVDAYKQKTEFLEELFRAEEGLDKNKFFGADLILEVGDIKHDKEKVIKLLKNICKL</sequence>
<dbReference type="PANTHER" id="PTHR30135:SF3">
    <property type="entry name" value="GLUCONEOGENESIS FACTOR-RELATED"/>
    <property type="match status" value="1"/>
</dbReference>
<name>A0A1G2EDU4_9BACT</name>
<dbReference type="GO" id="GO:0043743">
    <property type="term" value="F:LPPG:FO 2-phospho-L-lactate transferase activity"/>
    <property type="evidence" value="ECO:0007669"/>
    <property type="project" value="InterPro"/>
</dbReference>
<dbReference type="EMBL" id="MHMG01000007">
    <property type="protein sequence ID" value="OGZ23802.1"/>
    <property type="molecule type" value="Genomic_DNA"/>
</dbReference>
<evidence type="ECO:0000256" key="1">
    <source>
        <dbReference type="ARBA" id="ARBA00022490"/>
    </source>
</evidence>
<dbReference type="SUPFAM" id="SSF142338">
    <property type="entry name" value="CofD-like"/>
    <property type="match status" value="1"/>
</dbReference>
<dbReference type="InterPro" id="IPR010119">
    <property type="entry name" value="Gluconeogen_factor"/>
</dbReference>
<accession>A0A1G2EDU4</accession>
<proteinExistence type="predicted"/>
<dbReference type="CDD" id="cd07187">
    <property type="entry name" value="YvcK_like"/>
    <property type="match status" value="1"/>
</dbReference>
<evidence type="ECO:0008006" key="4">
    <source>
        <dbReference type="Google" id="ProtNLM"/>
    </source>
</evidence>
<dbReference type="Pfam" id="PF01933">
    <property type="entry name" value="CofD"/>
    <property type="match status" value="1"/>
</dbReference>
<dbReference type="NCBIfam" id="TIGR01826">
    <property type="entry name" value="CofD_related"/>
    <property type="match status" value="1"/>
</dbReference>
<comment type="caution">
    <text evidence="2">The sequence shown here is derived from an EMBL/GenBank/DDBJ whole genome shotgun (WGS) entry which is preliminary data.</text>
</comment>
<dbReference type="Proteomes" id="UP000176406">
    <property type="component" value="Unassembled WGS sequence"/>
</dbReference>
<dbReference type="InterPro" id="IPR038136">
    <property type="entry name" value="CofD-like_dom_sf"/>
</dbReference>
<evidence type="ECO:0000313" key="2">
    <source>
        <dbReference type="EMBL" id="OGZ23802.1"/>
    </source>
</evidence>
<organism evidence="2 3">
    <name type="scientific">Candidatus Nealsonbacteria bacterium RIFCSPLOWO2_01_FULL_41_9</name>
    <dbReference type="NCBI Taxonomy" id="1801671"/>
    <lineage>
        <taxon>Bacteria</taxon>
        <taxon>Candidatus Nealsoniibacteriota</taxon>
    </lineage>
</organism>
<reference evidence="2 3" key="1">
    <citation type="journal article" date="2016" name="Nat. Commun.">
        <title>Thousands of microbial genomes shed light on interconnected biogeochemical processes in an aquifer system.</title>
        <authorList>
            <person name="Anantharaman K."/>
            <person name="Brown C.T."/>
            <person name="Hug L.A."/>
            <person name="Sharon I."/>
            <person name="Castelle C.J."/>
            <person name="Probst A.J."/>
            <person name="Thomas B.C."/>
            <person name="Singh A."/>
            <person name="Wilkins M.J."/>
            <person name="Karaoz U."/>
            <person name="Brodie E.L."/>
            <person name="Williams K.H."/>
            <person name="Hubbard S.S."/>
            <person name="Banfield J.F."/>
        </authorList>
    </citation>
    <scope>NUCLEOTIDE SEQUENCE [LARGE SCALE GENOMIC DNA]</scope>
</reference>
<dbReference type="InterPro" id="IPR002882">
    <property type="entry name" value="CofD"/>
</dbReference>
<keyword evidence="1" id="KW-0963">Cytoplasm</keyword>
<protein>
    <recommendedName>
        <fullName evidence="4">Gluconeogenesis factor</fullName>
    </recommendedName>
</protein>
<dbReference type="Gene3D" id="3.40.50.10680">
    <property type="entry name" value="CofD-like domains"/>
    <property type="match status" value="1"/>
</dbReference>
<gene>
    <name evidence="2" type="ORF">A3A08_02875</name>
</gene>